<keyword evidence="2" id="KW-1185">Reference proteome</keyword>
<reference evidence="1 2" key="1">
    <citation type="submission" date="2020-04" db="EMBL/GenBank/DDBJ databases">
        <title>Chromosome-level genome assembly of a cyprinid fish Onychostoma macrolepis by integration of Nanopore Sequencing, Bionano and Hi-C technology.</title>
        <authorList>
            <person name="Wang D."/>
        </authorList>
    </citation>
    <scope>NUCLEOTIDE SEQUENCE [LARGE SCALE GENOMIC DNA]</scope>
    <source>
        <strain evidence="1">SWU-2019</strain>
        <tissue evidence="1">Muscle</tissue>
    </source>
</reference>
<accession>A0A7J6CP67</accession>
<organism evidence="1 2">
    <name type="scientific">Onychostoma macrolepis</name>
    <dbReference type="NCBI Taxonomy" id="369639"/>
    <lineage>
        <taxon>Eukaryota</taxon>
        <taxon>Metazoa</taxon>
        <taxon>Chordata</taxon>
        <taxon>Craniata</taxon>
        <taxon>Vertebrata</taxon>
        <taxon>Euteleostomi</taxon>
        <taxon>Actinopterygii</taxon>
        <taxon>Neopterygii</taxon>
        <taxon>Teleostei</taxon>
        <taxon>Ostariophysi</taxon>
        <taxon>Cypriniformes</taxon>
        <taxon>Cyprinidae</taxon>
        <taxon>Acrossocheilinae</taxon>
        <taxon>Onychostoma</taxon>
    </lineage>
</organism>
<comment type="caution">
    <text evidence="1">The sequence shown here is derived from an EMBL/GenBank/DDBJ whole genome shotgun (WGS) entry which is preliminary data.</text>
</comment>
<evidence type="ECO:0000313" key="1">
    <source>
        <dbReference type="EMBL" id="KAF4109109.1"/>
    </source>
</evidence>
<dbReference type="EMBL" id="JAAMOB010000009">
    <property type="protein sequence ID" value="KAF4109109.1"/>
    <property type="molecule type" value="Genomic_DNA"/>
</dbReference>
<dbReference type="Proteomes" id="UP000579812">
    <property type="component" value="Unassembled WGS sequence"/>
</dbReference>
<sequence length="213" mass="23000">MRGDRQVKHSKMNSLAKQLVVCLSGWLLPPQTIPVRNAAVDLAQHQKDGVPSSLGTGTASLSVSWLAPGPRSLSGKEQAAVFCAFLNAAKKKIRNVVEEGQSGPSSVASAWARPRQKTHATCASGSSIGPLHAHHSLSDISSSCRIAKGELKVNGFLLGRCQWREELTGENAKFLKDKLRFLNSFTLLCRMFLEGATQEMSHSNLKAKPIVSL</sequence>
<name>A0A7J6CP67_9TELE</name>
<protein>
    <submittedName>
        <fullName evidence="1">Uncharacterized protein</fullName>
    </submittedName>
</protein>
<proteinExistence type="predicted"/>
<gene>
    <name evidence="1" type="ORF">G5714_010182</name>
</gene>
<evidence type="ECO:0000313" key="2">
    <source>
        <dbReference type="Proteomes" id="UP000579812"/>
    </source>
</evidence>
<dbReference type="AlphaFoldDB" id="A0A7J6CP67"/>